<protein>
    <submittedName>
        <fullName evidence="2">Uncharacterized protein</fullName>
    </submittedName>
</protein>
<organism evidence="2 3">
    <name type="scientific">Bacillus mojavensis</name>
    <dbReference type="NCBI Taxonomy" id="72360"/>
    <lineage>
        <taxon>Bacteria</taxon>
        <taxon>Bacillati</taxon>
        <taxon>Bacillota</taxon>
        <taxon>Bacilli</taxon>
        <taxon>Bacillales</taxon>
        <taxon>Bacillaceae</taxon>
        <taxon>Bacillus</taxon>
    </lineage>
</organism>
<evidence type="ECO:0000313" key="3">
    <source>
        <dbReference type="Proteomes" id="UP000501048"/>
    </source>
</evidence>
<keyword evidence="1" id="KW-1133">Transmembrane helix</keyword>
<dbReference type="Proteomes" id="UP000501048">
    <property type="component" value="Chromosome"/>
</dbReference>
<feature type="transmembrane region" description="Helical" evidence="1">
    <location>
        <begin position="16"/>
        <end position="37"/>
    </location>
</feature>
<dbReference type="EMBL" id="CP051464">
    <property type="protein sequence ID" value="QJC98445.1"/>
    <property type="molecule type" value="Genomic_DNA"/>
</dbReference>
<name>A0ABX6M381_BACMO</name>
<evidence type="ECO:0000256" key="1">
    <source>
        <dbReference type="SAM" id="Phobius"/>
    </source>
</evidence>
<sequence>MGYYSMNWLVGLDWGIQWGTVFTVAGTLTAAFLGQVFSHRYSQKREDLKQKKESFQNLYSPTIHHVTNYLYKEIDKQTDIIFNYKDEEDFADEDDYFNPEKLFLEAFSLIGDNLKYANLELIMQYQDIKSTNKLGKQFLSIDKTIKLCDIFITDYIKISKEIGVYSPNIKKKIEGILLFTKLYFLLLKMEGLNFAYTTLSYADLLDKVGTKNTKYIKNAIQLQQKYEKYAEKNALNGTHTKRLKKLESETYKLLCDIGKQFEPMGHEISDSWADHINKLKR</sequence>
<keyword evidence="1" id="KW-0812">Transmembrane</keyword>
<evidence type="ECO:0000313" key="2">
    <source>
        <dbReference type="EMBL" id="QJC98445.1"/>
    </source>
</evidence>
<keyword evidence="1" id="KW-0472">Membrane</keyword>
<gene>
    <name evidence="2" type="ORF">HC660_40020</name>
</gene>
<reference evidence="2 3" key="1">
    <citation type="submission" date="2020-04" db="EMBL/GenBank/DDBJ databases">
        <title>Plant growth promoting and environmental Bacillus: genomic and epigenetic comparison.</title>
        <authorList>
            <person name="Reva O.N."/>
            <person name="Lutz S."/>
            <person name="Ahrens C.H."/>
        </authorList>
    </citation>
    <scope>NUCLEOTIDE SEQUENCE [LARGE SCALE GENOMIC DNA]</scope>
    <source>
        <strain evidence="2 3">UCMB5075</strain>
    </source>
</reference>
<keyword evidence="3" id="KW-1185">Reference proteome</keyword>
<proteinExistence type="predicted"/>
<accession>A0ABX6M381</accession>